<dbReference type="Gene3D" id="2.70.70.10">
    <property type="entry name" value="Glucose Permease (Domain IIA)"/>
    <property type="match status" value="1"/>
</dbReference>
<evidence type="ECO:0000313" key="9">
    <source>
        <dbReference type="Proteomes" id="UP001332931"/>
    </source>
</evidence>
<evidence type="ECO:0000256" key="1">
    <source>
        <dbReference type="ARBA" id="ARBA00004496"/>
    </source>
</evidence>
<feature type="domain" description="PTS EIIA type-1" evidence="7">
    <location>
        <begin position="49"/>
        <end position="151"/>
    </location>
</feature>
<dbReference type="SUPFAM" id="SSF51261">
    <property type="entry name" value="Duplicated hybrid motif"/>
    <property type="match status" value="1"/>
</dbReference>
<dbReference type="Pfam" id="PF00358">
    <property type="entry name" value="PTS_EIIA_1"/>
    <property type="match status" value="1"/>
</dbReference>
<comment type="subcellular location">
    <subcellularLocation>
        <location evidence="1">Cytoplasm</location>
    </subcellularLocation>
</comment>
<organism evidence="8 9">
    <name type="scientific">Olsenella absiana</name>
    <dbReference type="NCBI Taxonomy" id="3115222"/>
    <lineage>
        <taxon>Bacteria</taxon>
        <taxon>Bacillati</taxon>
        <taxon>Actinomycetota</taxon>
        <taxon>Coriobacteriia</taxon>
        <taxon>Coriobacteriales</taxon>
        <taxon>Atopobiaceae</taxon>
        <taxon>Olsenella</taxon>
    </lineage>
</organism>
<evidence type="ECO:0000256" key="3">
    <source>
        <dbReference type="ARBA" id="ARBA00022597"/>
    </source>
</evidence>
<dbReference type="Proteomes" id="UP001332931">
    <property type="component" value="Unassembled WGS sequence"/>
</dbReference>
<gene>
    <name evidence="8" type="ORF">VXJ25_01685</name>
</gene>
<keyword evidence="3 8" id="KW-0762">Sugar transport</keyword>
<keyword evidence="9" id="KW-1185">Reference proteome</keyword>
<evidence type="ECO:0000256" key="5">
    <source>
        <dbReference type="ARBA" id="ARBA00022683"/>
    </source>
</evidence>
<evidence type="ECO:0000256" key="4">
    <source>
        <dbReference type="ARBA" id="ARBA00022679"/>
    </source>
</evidence>
<dbReference type="InterPro" id="IPR050890">
    <property type="entry name" value="PTS_EIIA_component"/>
</dbReference>
<comment type="caution">
    <text evidence="8">The sequence shown here is derived from an EMBL/GenBank/DDBJ whole genome shotgun (WGS) entry which is preliminary data.</text>
</comment>
<dbReference type="PANTHER" id="PTHR45008:SF1">
    <property type="entry name" value="PTS SYSTEM GLUCOSE-SPECIFIC EIIA COMPONENT"/>
    <property type="match status" value="1"/>
</dbReference>
<proteinExistence type="predicted"/>
<evidence type="ECO:0000313" key="8">
    <source>
        <dbReference type="EMBL" id="MEE6146713.1"/>
    </source>
</evidence>
<keyword evidence="5" id="KW-0598">Phosphotransferase system</keyword>
<dbReference type="InterPro" id="IPR011055">
    <property type="entry name" value="Dup_hybrid_motif"/>
</dbReference>
<dbReference type="PANTHER" id="PTHR45008">
    <property type="entry name" value="PTS SYSTEM GLUCOSE-SPECIFIC EIIA COMPONENT"/>
    <property type="match status" value="1"/>
</dbReference>
<reference evidence="8 9" key="1">
    <citation type="submission" date="2024-01" db="EMBL/GenBank/DDBJ databases">
        <title>Description of Olsenella sp. nov., isolated from pig feces.</title>
        <authorList>
            <person name="Chang Y.-H."/>
        </authorList>
    </citation>
    <scope>NUCLEOTIDE SEQUENCE [LARGE SCALE GENOMIC DNA]</scope>
    <source>
        <strain evidence="8 9">YH-ols2223</strain>
    </source>
</reference>
<keyword evidence="4" id="KW-0808">Transferase</keyword>
<sequence>MGLMDRFKRRPQATHERPEGIRVADGAASAGSVLSAVTGRLVAMRDIPDPVFASGALGVCAGVWPEEDVVFAPVSGVVTAAMPHAIVIATDDGLELLVHAGIDTVELRGDGFELYCGRGDRVRAGDALMAFSRAKVAKAGYQDIVICVVANSDRYEDVTVEAPRQVRAGEKIIGVGARTDVAPEEEPPGATLTSA</sequence>
<dbReference type="PROSITE" id="PS51093">
    <property type="entry name" value="PTS_EIIA_TYPE_1"/>
    <property type="match status" value="1"/>
</dbReference>
<protein>
    <submittedName>
        <fullName evidence="8">PTS glucose transporter subunit IIA</fullName>
    </submittedName>
</protein>
<accession>A0ABU7R861</accession>
<evidence type="ECO:0000256" key="2">
    <source>
        <dbReference type="ARBA" id="ARBA00022448"/>
    </source>
</evidence>
<evidence type="ECO:0000256" key="6">
    <source>
        <dbReference type="ARBA" id="ARBA00022777"/>
    </source>
</evidence>
<keyword evidence="6" id="KW-0418">Kinase</keyword>
<dbReference type="EMBL" id="JAZGJQ010000001">
    <property type="protein sequence ID" value="MEE6146713.1"/>
    <property type="molecule type" value="Genomic_DNA"/>
</dbReference>
<dbReference type="NCBIfam" id="TIGR00830">
    <property type="entry name" value="PTBA"/>
    <property type="match status" value="1"/>
</dbReference>
<evidence type="ECO:0000259" key="7">
    <source>
        <dbReference type="PROSITE" id="PS51093"/>
    </source>
</evidence>
<dbReference type="InterPro" id="IPR001127">
    <property type="entry name" value="PTS_EIIA_1_perm"/>
</dbReference>
<keyword evidence="2" id="KW-0813">Transport</keyword>
<name>A0ABU7R861_9ACTN</name>